<sequence>MKIKSRVQLRKSVKNKLLTSLSSSFGDVIDRIADKKLESAMANWFKIIIVDGAVLFFQDEGADKMFPTVKGVLDLGIDSPKVTVDAGAVKFVVNGADIMGPGIVSADPNINEGDLVIIAEETHNKPLAIGRALVSASDMVGKSGKAVKSIHYVGDELWNLEV</sequence>
<dbReference type="PIRSF" id="PIRSF005067">
    <property type="entry name" value="Tma_RNA-bind_prd"/>
    <property type="match status" value="1"/>
</dbReference>
<dbReference type="NCBIfam" id="TIGR03684">
    <property type="entry name" value="arCOG00985"/>
    <property type="match status" value="1"/>
</dbReference>
<gene>
    <name evidence="4" type="ORF">WOA13_03815</name>
</gene>
<evidence type="ECO:0000256" key="1">
    <source>
        <dbReference type="ARBA" id="ARBA00004496"/>
    </source>
</evidence>
<comment type="caution">
    <text evidence="4">The sequence shown here is derived from an EMBL/GenBank/DDBJ whole genome shotgun (WGS) entry which is preliminary data.</text>
</comment>
<keyword evidence="2" id="KW-0963">Cytoplasm</keyword>
<dbReference type="Pfam" id="PF17832">
    <property type="entry name" value="Pre-PUA"/>
    <property type="match status" value="1"/>
</dbReference>
<protein>
    <submittedName>
        <fullName evidence="4">RNA-binding protein</fullName>
    </submittedName>
</protein>
<dbReference type="RefSeq" id="WP_342126655.1">
    <property type="nucleotide sequence ID" value="NZ_JBCAUS010000002.1"/>
</dbReference>
<organism evidence="4 5">
    <name type="scientific">Methanococcoides cohabitans</name>
    <dbReference type="NCBI Taxonomy" id="3136559"/>
    <lineage>
        <taxon>Archaea</taxon>
        <taxon>Methanobacteriati</taxon>
        <taxon>Methanobacteriota</taxon>
        <taxon>Stenosarchaea group</taxon>
        <taxon>Methanomicrobia</taxon>
        <taxon>Methanosarcinales</taxon>
        <taxon>Methanosarcinaceae</taxon>
        <taxon>Methanococcoides</taxon>
    </lineage>
</organism>
<dbReference type="InterPro" id="IPR004521">
    <property type="entry name" value="Uncharacterised_CHP00451"/>
</dbReference>
<dbReference type="Pfam" id="PF01472">
    <property type="entry name" value="PUA"/>
    <property type="match status" value="1"/>
</dbReference>
<dbReference type="InterPro" id="IPR041366">
    <property type="entry name" value="Pre-PUA"/>
</dbReference>
<proteinExistence type="predicted"/>
<dbReference type="CDD" id="cd21154">
    <property type="entry name" value="PUA_MJ1432-like"/>
    <property type="match status" value="1"/>
</dbReference>
<dbReference type="NCBIfam" id="TIGR00451">
    <property type="entry name" value="unchar_dom_2"/>
    <property type="match status" value="1"/>
</dbReference>
<evidence type="ECO:0000256" key="2">
    <source>
        <dbReference type="ARBA" id="ARBA00022490"/>
    </source>
</evidence>
<dbReference type="Gene3D" id="3.10.400.20">
    <property type="match status" value="1"/>
</dbReference>
<dbReference type="SMART" id="SM00359">
    <property type="entry name" value="PUA"/>
    <property type="match status" value="1"/>
</dbReference>
<reference evidence="4 5" key="1">
    <citation type="submission" date="2024-04" db="EMBL/GenBank/DDBJ databases">
        <title>Methanococcoides sp. LMO-2.</title>
        <authorList>
            <person name="Liang L."/>
        </authorList>
    </citation>
    <scope>NUCLEOTIDE SEQUENCE [LARGE SCALE GENOMIC DNA]</scope>
    <source>
        <strain evidence="4 5">LMO-2</strain>
    </source>
</reference>
<dbReference type="PROSITE" id="PS50890">
    <property type="entry name" value="PUA"/>
    <property type="match status" value="1"/>
</dbReference>
<dbReference type="NCBIfam" id="NF011153">
    <property type="entry name" value="PRK14560.1-4"/>
    <property type="match status" value="1"/>
</dbReference>
<dbReference type="PANTHER" id="PTHR22798">
    <property type="entry name" value="MCT-1 PROTEIN"/>
    <property type="match status" value="1"/>
</dbReference>
<evidence type="ECO:0000259" key="3">
    <source>
        <dbReference type="SMART" id="SM00359"/>
    </source>
</evidence>
<dbReference type="InterPro" id="IPR015947">
    <property type="entry name" value="PUA-like_sf"/>
</dbReference>
<evidence type="ECO:0000313" key="5">
    <source>
        <dbReference type="Proteomes" id="UP001396646"/>
    </source>
</evidence>
<comment type="subcellular location">
    <subcellularLocation>
        <location evidence="1">Cytoplasm</location>
    </subcellularLocation>
</comment>
<dbReference type="PANTHER" id="PTHR22798:SF0">
    <property type="entry name" value="MALIGNANT T-CELL-AMPLIFIED SEQUENCE 1"/>
    <property type="match status" value="1"/>
</dbReference>
<evidence type="ECO:0000313" key="4">
    <source>
        <dbReference type="EMBL" id="MEL4304968.1"/>
    </source>
</evidence>
<dbReference type="InterPro" id="IPR016437">
    <property type="entry name" value="MCT-1/Tma20"/>
</dbReference>
<feature type="domain" description="PUA" evidence="3">
    <location>
        <begin position="80"/>
        <end position="154"/>
    </location>
</feature>
<accession>A0ABU9KRI9</accession>
<keyword evidence="5" id="KW-1185">Reference proteome</keyword>
<name>A0ABU9KRI9_9EURY</name>
<dbReference type="EMBL" id="JBCAUS010000002">
    <property type="protein sequence ID" value="MEL4304968.1"/>
    <property type="molecule type" value="Genomic_DNA"/>
</dbReference>
<dbReference type="InterPro" id="IPR022430">
    <property type="entry name" value="CHP03684"/>
</dbReference>
<dbReference type="Proteomes" id="UP001396646">
    <property type="component" value="Unassembled WGS sequence"/>
</dbReference>
<dbReference type="InterPro" id="IPR002478">
    <property type="entry name" value="PUA"/>
</dbReference>
<dbReference type="SUPFAM" id="SSF88697">
    <property type="entry name" value="PUA domain-like"/>
    <property type="match status" value="1"/>
</dbReference>